<keyword evidence="4" id="KW-1185">Reference proteome</keyword>
<feature type="transmembrane region" description="Helical" evidence="1">
    <location>
        <begin position="43"/>
        <end position="65"/>
    </location>
</feature>
<gene>
    <name evidence="3" type="ordered locus">ambt_03690</name>
</gene>
<dbReference type="OrthoDB" id="9809813at2"/>
<feature type="domain" description="DUF218" evidence="2">
    <location>
        <begin position="106"/>
        <end position="240"/>
    </location>
</feature>
<dbReference type="Pfam" id="PF02698">
    <property type="entry name" value="DUF218"/>
    <property type="match status" value="1"/>
</dbReference>
<proteinExistence type="predicted"/>
<dbReference type="eggNOG" id="COG1434">
    <property type="taxonomic scope" value="Bacteria"/>
</dbReference>
<name>F5ZAS8_ALTNA</name>
<dbReference type="CDD" id="cd06259">
    <property type="entry name" value="YdcF-like"/>
    <property type="match status" value="1"/>
</dbReference>
<dbReference type="InterPro" id="IPR003848">
    <property type="entry name" value="DUF218"/>
</dbReference>
<protein>
    <recommendedName>
        <fullName evidence="2">DUF218 domain-containing protein</fullName>
    </recommendedName>
</protein>
<dbReference type="HOGENOM" id="CLU_053514_0_1_6"/>
<organism evidence="3 4">
    <name type="scientific">Alteromonas naphthalenivorans</name>
    <dbReference type="NCBI Taxonomy" id="715451"/>
    <lineage>
        <taxon>Bacteria</taxon>
        <taxon>Pseudomonadati</taxon>
        <taxon>Pseudomonadota</taxon>
        <taxon>Gammaproteobacteria</taxon>
        <taxon>Alteromonadales</taxon>
        <taxon>Alteromonadaceae</taxon>
        <taxon>Alteromonas/Salinimonas group</taxon>
        <taxon>Alteromonas</taxon>
    </lineage>
</organism>
<evidence type="ECO:0000313" key="4">
    <source>
        <dbReference type="Proteomes" id="UP000000683"/>
    </source>
</evidence>
<dbReference type="KEGG" id="alt:ambt_03690"/>
<evidence type="ECO:0000313" key="3">
    <source>
        <dbReference type="EMBL" id="AEF02288.1"/>
    </source>
</evidence>
<evidence type="ECO:0000259" key="2">
    <source>
        <dbReference type="Pfam" id="PF02698"/>
    </source>
</evidence>
<accession>F5ZAS8</accession>
<keyword evidence="1" id="KW-1133">Transmembrane helix</keyword>
<keyword evidence="1" id="KW-0472">Membrane</keyword>
<evidence type="ECO:0000256" key="1">
    <source>
        <dbReference type="SAM" id="Phobius"/>
    </source>
</evidence>
<dbReference type="RefSeq" id="WP_013783230.1">
    <property type="nucleotide sequence ID" value="NC_015554.1"/>
</dbReference>
<dbReference type="EMBL" id="CP002339">
    <property type="protein sequence ID" value="AEF02288.1"/>
    <property type="molecule type" value="Genomic_DNA"/>
</dbReference>
<feature type="transmembrane region" description="Helical" evidence="1">
    <location>
        <begin position="12"/>
        <end position="31"/>
    </location>
</feature>
<reference evidence="3 4" key="1">
    <citation type="journal article" date="2011" name="J. Bacteriol.">
        <title>Complete genome sequence of the polycyclic aromatic hydrocarbon-degrading bacterium Alteromonas sp. strain SN2.</title>
        <authorList>
            <person name="Jin H.M."/>
            <person name="Jeong H."/>
            <person name="Moon E.J."/>
            <person name="Math R.K."/>
            <person name="Lee K."/>
            <person name="Kim H.J."/>
            <person name="Jeon C.O."/>
            <person name="Oh T.K."/>
            <person name="Kim J.F."/>
        </authorList>
    </citation>
    <scope>NUCLEOTIDE SEQUENCE [LARGE SCALE GENOMIC DNA]</scope>
    <source>
        <strain evidence="4">JCM 17741 / KACC 18427 / KCTC 11700BP / SN2</strain>
    </source>
</reference>
<keyword evidence="1" id="KW-0812">Transmembrane</keyword>
<dbReference type="AlphaFoldDB" id="F5ZAS8"/>
<sequence>MINFFREITFFIISPLCLITAFSAAGLWLLYSSKLNSAKLMISITFLSLVIFSQSWVSSIILYPLEFGFTDESEQLETPEFIWTPACYYATNGSVPEISRWNECSLQRLLQAKILSEQHQIPIILTGGNFLLDETVNYAIKAQELLISLGMSADGIVILNEGTSTFTEINALKRSFADVKILAVTSATHQKRVAIMLADANIQAKVKGVDFKSSGELKPFVTMPSASSLDNIRKAFYEYMALLKYLIFGN</sequence>
<dbReference type="Proteomes" id="UP000000683">
    <property type="component" value="Chromosome"/>
</dbReference>